<evidence type="ECO:0008006" key="2">
    <source>
        <dbReference type="Google" id="ProtNLM"/>
    </source>
</evidence>
<dbReference type="EMBL" id="GEEE01018276">
    <property type="protein sequence ID" value="JAP44949.1"/>
    <property type="molecule type" value="Transcribed_RNA"/>
</dbReference>
<sequence length="159" mass="18208">MKSYDTDIPASVLLELIDLCLETTFPFDHKYYKQLKGALAKVTIQTLESLALPLVNPKLWERYVDDTFVVVREEDQLETLHNTITSTISGIKFTLANEVDDKLQLLDVFVQRKTNGTLHTPVFRKETYVEVILHYKSNNPISHKGSTVSSLLHRAKTLF</sequence>
<dbReference type="EMBL" id="GEEE01002107">
    <property type="protein sequence ID" value="JAP61118.1"/>
    <property type="molecule type" value="Transcribed_RNA"/>
</dbReference>
<organism evidence="1">
    <name type="scientific">Schistocephalus solidus</name>
    <name type="common">Tapeworm</name>
    <dbReference type="NCBI Taxonomy" id="70667"/>
    <lineage>
        <taxon>Eukaryota</taxon>
        <taxon>Metazoa</taxon>
        <taxon>Spiralia</taxon>
        <taxon>Lophotrochozoa</taxon>
        <taxon>Platyhelminthes</taxon>
        <taxon>Cestoda</taxon>
        <taxon>Eucestoda</taxon>
        <taxon>Diphyllobothriidea</taxon>
        <taxon>Diphyllobothriidae</taxon>
        <taxon>Schistocephalus</taxon>
    </lineage>
</organism>
<dbReference type="PANTHER" id="PTHR21301">
    <property type="entry name" value="REVERSE TRANSCRIPTASE"/>
    <property type="match status" value="1"/>
</dbReference>
<protein>
    <recommendedName>
        <fullName evidence="2">Reverse transcriptase domain-containing protein</fullName>
    </recommendedName>
</protein>
<dbReference type="EMBL" id="GEEE01019711">
    <property type="protein sequence ID" value="JAP43514.1"/>
    <property type="molecule type" value="Transcribed_RNA"/>
</dbReference>
<evidence type="ECO:0000313" key="1">
    <source>
        <dbReference type="EMBL" id="JAP60142.1"/>
    </source>
</evidence>
<name>A0A0V0J3R5_SCHSO</name>
<dbReference type="AlphaFoldDB" id="A0A0V0J3R5"/>
<gene>
    <name evidence="1" type="ORF">TR143569</name>
</gene>
<proteinExistence type="predicted"/>
<accession>A0A0V0J3R5</accession>
<dbReference type="EMBL" id="GEEE01003083">
    <property type="protein sequence ID" value="JAP60142.1"/>
    <property type="molecule type" value="Transcribed_RNA"/>
</dbReference>
<dbReference type="EMBL" id="GEEE01014019">
    <property type="protein sequence ID" value="JAP49206.1"/>
    <property type="molecule type" value="Transcribed_RNA"/>
</dbReference>
<dbReference type="EMBL" id="GEEE01018910">
    <property type="protein sequence ID" value="JAP44315.1"/>
    <property type="molecule type" value="Transcribed_RNA"/>
</dbReference>
<dbReference type="PANTHER" id="PTHR21301:SF11">
    <property type="entry name" value="GIY-YIG DOMAIN-CONTAINING PROTEIN"/>
    <property type="match status" value="1"/>
</dbReference>
<reference evidence="1" key="1">
    <citation type="submission" date="2016-01" db="EMBL/GenBank/DDBJ databases">
        <title>Reference transcriptome for the parasite Schistocephalus solidus: insights into the molecular evolution of parasitism.</title>
        <authorList>
            <person name="Hebert F.O."/>
            <person name="Grambauer S."/>
            <person name="Barber I."/>
            <person name="Landry C.R."/>
            <person name="Aubin-Horth N."/>
        </authorList>
    </citation>
    <scope>NUCLEOTIDE SEQUENCE</scope>
</reference>